<keyword evidence="1" id="KW-1133">Transmembrane helix</keyword>
<dbReference type="PANTHER" id="PTHR33640:SF3">
    <property type="entry name" value="DUF4408 DOMAIN-CONTAINING PROTEIN"/>
    <property type="match status" value="1"/>
</dbReference>
<proteinExistence type="predicted"/>
<protein>
    <submittedName>
        <fullName evidence="3">Uncharacterized protein LOC111453461</fullName>
    </submittedName>
</protein>
<feature type="transmembrane region" description="Helical" evidence="1">
    <location>
        <begin position="21"/>
        <end position="39"/>
    </location>
</feature>
<evidence type="ECO:0000313" key="2">
    <source>
        <dbReference type="Proteomes" id="UP000504609"/>
    </source>
</evidence>
<dbReference type="Proteomes" id="UP000504609">
    <property type="component" value="Unplaced"/>
</dbReference>
<reference evidence="3" key="1">
    <citation type="submission" date="2025-08" db="UniProtKB">
        <authorList>
            <consortium name="RefSeq"/>
        </authorList>
    </citation>
    <scope>IDENTIFICATION</scope>
    <source>
        <tissue evidence="3">Young leaves</tissue>
    </source>
</reference>
<sequence>MKTEEVEAMGLSDHLRTLLKFLRFTEVFAAMAFLVWTFSRLPLILRVSSDYISQISGYFTSPVFGFMLCNTIIIALIAKPPRFSGGKFTGDNVETELVNELVKDGALTSLSLPGSGPNGRLCSDLELEEIAYEDKEVISEVSSTTAAAFTEEIEDFCSGSEKLKLAWSEFGGGEFGRAEVEAEAIWGGGVLPESVRQGEELSNKEFERRIDAFIARELRFRWEESGAVVLPTGSCLRG</sequence>
<dbReference type="RefSeq" id="XP_022950349.1">
    <property type="nucleotide sequence ID" value="XM_023094581.1"/>
</dbReference>
<dbReference type="PANTHER" id="PTHR33640">
    <property type="entry name" value="TRANSMEMBRANE PROTEIN"/>
    <property type="match status" value="1"/>
</dbReference>
<accession>A0A6J1GFJ2</accession>
<gene>
    <name evidence="3" type="primary">LOC111453461</name>
</gene>
<feature type="transmembrane region" description="Helical" evidence="1">
    <location>
        <begin position="59"/>
        <end position="78"/>
    </location>
</feature>
<organism evidence="2 3">
    <name type="scientific">Cucurbita moschata</name>
    <name type="common">Winter crookneck squash</name>
    <name type="synonym">Cucurbita pepo var. moschata</name>
    <dbReference type="NCBI Taxonomy" id="3662"/>
    <lineage>
        <taxon>Eukaryota</taxon>
        <taxon>Viridiplantae</taxon>
        <taxon>Streptophyta</taxon>
        <taxon>Embryophyta</taxon>
        <taxon>Tracheophyta</taxon>
        <taxon>Spermatophyta</taxon>
        <taxon>Magnoliopsida</taxon>
        <taxon>eudicotyledons</taxon>
        <taxon>Gunneridae</taxon>
        <taxon>Pentapetalae</taxon>
        <taxon>rosids</taxon>
        <taxon>fabids</taxon>
        <taxon>Cucurbitales</taxon>
        <taxon>Cucurbitaceae</taxon>
        <taxon>Cucurbiteae</taxon>
        <taxon>Cucurbita</taxon>
    </lineage>
</organism>
<evidence type="ECO:0000256" key="1">
    <source>
        <dbReference type="SAM" id="Phobius"/>
    </source>
</evidence>
<dbReference type="AlphaFoldDB" id="A0A6J1GFJ2"/>
<name>A0A6J1GFJ2_CUCMO</name>
<keyword evidence="1" id="KW-0472">Membrane</keyword>
<keyword evidence="2" id="KW-1185">Reference proteome</keyword>
<evidence type="ECO:0000313" key="3">
    <source>
        <dbReference type="RefSeq" id="XP_022950349.1"/>
    </source>
</evidence>
<dbReference type="KEGG" id="cmos:111453461"/>
<dbReference type="GeneID" id="111453461"/>
<keyword evidence="1" id="KW-0812">Transmembrane</keyword>